<accession>A0AAW9MQD1</accession>
<evidence type="ECO:0000313" key="3">
    <source>
        <dbReference type="EMBL" id="MEB3429291.1"/>
    </source>
</evidence>
<evidence type="ECO:0000259" key="2">
    <source>
        <dbReference type="Pfam" id="PF13936"/>
    </source>
</evidence>
<sequence>MSYKHLTLNDRNKIEVSNKEGYSSRRISKVLGFHHSTIARELKRCKSEYKAKSTKEYKRSKSCLNGSKLSRLKK</sequence>
<feature type="compositionally biased region" description="Basic and acidic residues" evidence="1">
    <location>
        <begin position="50"/>
        <end position="59"/>
    </location>
</feature>
<feature type="domain" description="Transposase IS30-like HTH" evidence="2">
    <location>
        <begin position="2"/>
        <end position="44"/>
    </location>
</feature>
<dbReference type="RefSeq" id="WP_324619488.1">
    <property type="nucleotide sequence ID" value="NZ_JAYKOT010000003.1"/>
</dbReference>
<gene>
    <name evidence="3" type="ORF">VLK81_04555</name>
</gene>
<dbReference type="InterPro" id="IPR025246">
    <property type="entry name" value="IS30-like_HTH"/>
</dbReference>
<comment type="caution">
    <text evidence="3">The sequence shown here is derived from an EMBL/GenBank/DDBJ whole genome shotgun (WGS) entry which is preliminary data.</text>
</comment>
<dbReference type="Proteomes" id="UP001357733">
    <property type="component" value="Unassembled WGS sequence"/>
</dbReference>
<evidence type="ECO:0000313" key="4">
    <source>
        <dbReference type="Proteomes" id="UP001357733"/>
    </source>
</evidence>
<name>A0AAW9MQD1_9FIRM</name>
<dbReference type="Pfam" id="PF13936">
    <property type="entry name" value="HTH_38"/>
    <property type="match status" value="1"/>
</dbReference>
<organism evidence="3 4">
    <name type="scientific">Citroniella saccharovorans</name>
    <dbReference type="NCBI Taxonomy" id="2053367"/>
    <lineage>
        <taxon>Bacteria</taxon>
        <taxon>Bacillati</taxon>
        <taxon>Bacillota</taxon>
        <taxon>Tissierellia</taxon>
        <taxon>Tissierellales</taxon>
        <taxon>Peptoniphilaceae</taxon>
        <taxon>Citroniella</taxon>
    </lineage>
</organism>
<keyword evidence="4" id="KW-1185">Reference proteome</keyword>
<evidence type="ECO:0000256" key="1">
    <source>
        <dbReference type="SAM" id="MobiDB-lite"/>
    </source>
</evidence>
<feature type="region of interest" description="Disordered" evidence="1">
    <location>
        <begin position="50"/>
        <end position="74"/>
    </location>
</feature>
<dbReference type="EMBL" id="JAYKOT010000003">
    <property type="protein sequence ID" value="MEB3429291.1"/>
    <property type="molecule type" value="Genomic_DNA"/>
</dbReference>
<proteinExistence type="predicted"/>
<dbReference type="InterPro" id="IPR009057">
    <property type="entry name" value="Homeodomain-like_sf"/>
</dbReference>
<reference evidence="3 4" key="1">
    <citation type="submission" date="2024-01" db="EMBL/GenBank/DDBJ databases">
        <title>Complete genome sequence of Citroniella saccharovorans strain M6.X9, isolated from human fecal sample.</title>
        <authorList>
            <person name="Cheng G."/>
            <person name="Westerholm M."/>
            <person name="Schnurer A."/>
        </authorList>
    </citation>
    <scope>NUCLEOTIDE SEQUENCE [LARGE SCALE GENOMIC DNA]</scope>
    <source>
        <strain evidence="3 4">DSM 29873</strain>
    </source>
</reference>
<dbReference type="SUPFAM" id="SSF46689">
    <property type="entry name" value="Homeodomain-like"/>
    <property type="match status" value="1"/>
</dbReference>
<protein>
    <submittedName>
        <fullName evidence="3">Helix-turn-helix domain-containing protein</fullName>
    </submittedName>
</protein>
<dbReference type="AlphaFoldDB" id="A0AAW9MQD1"/>